<name>A0A8E2JCM7_9PEZI</name>
<accession>A0A8E2JCM7</accession>
<dbReference type="PANTHER" id="PTHR43248:SF25">
    <property type="entry name" value="AB HYDROLASE-1 DOMAIN-CONTAINING PROTEIN-RELATED"/>
    <property type="match status" value="1"/>
</dbReference>
<feature type="transmembrane region" description="Helical" evidence="4">
    <location>
        <begin position="21"/>
        <end position="45"/>
    </location>
</feature>
<dbReference type="InterPro" id="IPR029058">
    <property type="entry name" value="AB_hydrolase_fold"/>
</dbReference>
<feature type="region of interest" description="Disordered" evidence="3">
    <location>
        <begin position="627"/>
        <end position="647"/>
    </location>
</feature>
<keyword evidence="7" id="KW-1185">Reference proteome</keyword>
<evidence type="ECO:0000313" key="6">
    <source>
        <dbReference type="EMBL" id="OCK77690.1"/>
    </source>
</evidence>
<organism evidence="6 7">
    <name type="scientific">Lepidopterella palustris CBS 459.81</name>
    <dbReference type="NCBI Taxonomy" id="1314670"/>
    <lineage>
        <taxon>Eukaryota</taxon>
        <taxon>Fungi</taxon>
        <taxon>Dikarya</taxon>
        <taxon>Ascomycota</taxon>
        <taxon>Pezizomycotina</taxon>
        <taxon>Dothideomycetes</taxon>
        <taxon>Pleosporomycetidae</taxon>
        <taxon>Mytilinidiales</taxon>
        <taxon>Argynnaceae</taxon>
        <taxon>Lepidopterella</taxon>
    </lineage>
</organism>
<evidence type="ECO:0000256" key="2">
    <source>
        <dbReference type="ARBA" id="ARBA00022801"/>
    </source>
</evidence>
<evidence type="ECO:0000256" key="1">
    <source>
        <dbReference type="ARBA" id="ARBA00010088"/>
    </source>
</evidence>
<evidence type="ECO:0000313" key="7">
    <source>
        <dbReference type="Proteomes" id="UP000250266"/>
    </source>
</evidence>
<dbReference type="AlphaFoldDB" id="A0A8E2JCM7"/>
<dbReference type="EMBL" id="KV745106">
    <property type="protein sequence ID" value="OCK77690.1"/>
    <property type="molecule type" value="Genomic_DNA"/>
</dbReference>
<evidence type="ECO:0000256" key="4">
    <source>
        <dbReference type="SAM" id="Phobius"/>
    </source>
</evidence>
<dbReference type="Pfam" id="PF08386">
    <property type="entry name" value="Abhydrolase_4"/>
    <property type="match status" value="1"/>
</dbReference>
<keyword evidence="4" id="KW-1133">Transmembrane helix</keyword>
<reference evidence="6 7" key="1">
    <citation type="journal article" date="2016" name="Nat. Commun.">
        <title>Ectomycorrhizal ecology is imprinted in the genome of the dominant symbiotic fungus Cenococcum geophilum.</title>
        <authorList>
            <consortium name="DOE Joint Genome Institute"/>
            <person name="Peter M."/>
            <person name="Kohler A."/>
            <person name="Ohm R.A."/>
            <person name="Kuo A."/>
            <person name="Krutzmann J."/>
            <person name="Morin E."/>
            <person name="Arend M."/>
            <person name="Barry K.W."/>
            <person name="Binder M."/>
            <person name="Choi C."/>
            <person name="Clum A."/>
            <person name="Copeland A."/>
            <person name="Grisel N."/>
            <person name="Haridas S."/>
            <person name="Kipfer T."/>
            <person name="LaButti K."/>
            <person name="Lindquist E."/>
            <person name="Lipzen A."/>
            <person name="Maire R."/>
            <person name="Meier B."/>
            <person name="Mihaltcheva S."/>
            <person name="Molinier V."/>
            <person name="Murat C."/>
            <person name="Poggeler S."/>
            <person name="Quandt C.A."/>
            <person name="Sperisen C."/>
            <person name="Tritt A."/>
            <person name="Tisserant E."/>
            <person name="Crous P.W."/>
            <person name="Henrissat B."/>
            <person name="Nehls U."/>
            <person name="Egli S."/>
            <person name="Spatafora J.W."/>
            <person name="Grigoriev I.V."/>
            <person name="Martin F.M."/>
        </authorList>
    </citation>
    <scope>NUCLEOTIDE SEQUENCE [LARGE SCALE GENOMIC DNA]</scope>
    <source>
        <strain evidence="6 7">CBS 459.81</strain>
    </source>
</reference>
<dbReference type="GO" id="GO:0016787">
    <property type="term" value="F:hydrolase activity"/>
    <property type="evidence" value="ECO:0007669"/>
    <property type="project" value="UniProtKB-KW"/>
</dbReference>
<feature type="domain" description="Peptidase S33 tripeptidyl aminopeptidase-like C-terminal" evidence="5">
    <location>
        <begin position="515"/>
        <end position="617"/>
    </location>
</feature>
<sequence length="694" mass="76954">MKSKFLHGEFGVPRRRKGRTVSTLTIAAIAILFYQFFLSIFGSGLNSFPWRLSKPSKWNSNTHSYVNSSTVFDWSSIKSSSRLNFKSCYGRNLQCAKLELPFDYWNGTNKDKTIALAVGKLPAKVPVTDPRYGGPILFNPGGPGGSGIGFIASAGQMLQTIVDSAEDPHTNVAENSTAKYYDILSFDPRGVGETSPAAICFYDASSGWSWMLRELTEGILGSSDAALGRLWSMNQALGSTCARTAEDGDDIKQFLTTASVARDMLELIEKHAEWKSHEAHRIIYTEAAERSRKSGLCRYPGIPSRFDYKPNEEKLQYWGFSYGSFLGNTFASMYPSRVSRVILDGVVDSDDYVQTRWTNNLDDTEKVMQTFYATCAALGPASCPLANTSTTPATIETRVQAIINSLYHNPLPVPGDTPEVITYSDARLLIFQSLYTPLLSFPLVAQILAAIERRDGTAFAHLLEPLHTYSCAHNSSDKLSSAAQYAILCSDGAEQTWMTADLFDNYWHELEQRSPTIGAIWARLRLRCTAWHIRPLYRFAGPFGAQTSHPILWIGNTADPVTPLASAKKMAERFPRSVVLTQDSAGHCSISSPSVCTLQHIRTYFHTGNLPAPDTICAAENTFTSAPHPHVHPTTLKEEGGDREEDEKKEITLVQEAHRGLQRMWAEGRWGLGKEIFGGRMDGVVSAFAERRRK</sequence>
<dbReference type="Gene3D" id="3.40.50.1820">
    <property type="entry name" value="alpha/beta hydrolase"/>
    <property type="match status" value="1"/>
</dbReference>
<dbReference type="InterPro" id="IPR051601">
    <property type="entry name" value="Serine_prot/Carboxylest_S33"/>
</dbReference>
<evidence type="ECO:0000259" key="5">
    <source>
        <dbReference type="Pfam" id="PF08386"/>
    </source>
</evidence>
<dbReference type="PANTHER" id="PTHR43248">
    <property type="entry name" value="2-SUCCINYL-6-HYDROXY-2,4-CYCLOHEXADIENE-1-CARBOXYLATE SYNTHASE"/>
    <property type="match status" value="1"/>
</dbReference>
<gene>
    <name evidence="6" type="ORF">K432DRAFT_427806</name>
</gene>
<keyword evidence="2" id="KW-0378">Hydrolase</keyword>
<keyword evidence="4" id="KW-0472">Membrane</keyword>
<proteinExistence type="inferred from homology"/>
<comment type="similarity">
    <text evidence="1">Belongs to the peptidase S33 family.</text>
</comment>
<protein>
    <recommendedName>
        <fullName evidence="5">Peptidase S33 tripeptidyl aminopeptidase-like C-terminal domain-containing protein</fullName>
    </recommendedName>
</protein>
<dbReference type="InterPro" id="IPR013595">
    <property type="entry name" value="Pept_S33_TAP-like_C"/>
</dbReference>
<feature type="compositionally biased region" description="Basic and acidic residues" evidence="3">
    <location>
        <begin position="635"/>
        <end position="647"/>
    </location>
</feature>
<dbReference type="OrthoDB" id="425534at2759"/>
<keyword evidence="4" id="KW-0812">Transmembrane</keyword>
<dbReference type="SUPFAM" id="SSF53474">
    <property type="entry name" value="alpha/beta-Hydrolases"/>
    <property type="match status" value="1"/>
</dbReference>
<dbReference type="Proteomes" id="UP000250266">
    <property type="component" value="Unassembled WGS sequence"/>
</dbReference>
<evidence type="ECO:0000256" key="3">
    <source>
        <dbReference type="SAM" id="MobiDB-lite"/>
    </source>
</evidence>